<evidence type="ECO:0000259" key="3">
    <source>
        <dbReference type="Pfam" id="PF22085"/>
    </source>
</evidence>
<dbReference type="SUPFAM" id="SSF81442">
    <property type="entry name" value="Cytochrome c oxidase subunit I-like"/>
    <property type="match status" value="1"/>
</dbReference>
<feature type="transmembrane region" description="Helical" evidence="2">
    <location>
        <begin position="557"/>
        <end position="579"/>
    </location>
</feature>
<keyword evidence="2" id="KW-0472">Membrane</keyword>
<dbReference type="InterPro" id="IPR000883">
    <property type="entry name" value="Cyt_C_Oxase_1"/>
</dbReference>
<feature type="transmembrane region" description="Helical" evidence="2">
    <location>
        <begin position="33"/>
        <end position="56"/>
    </location>
</feature>
<feature type="transmembrane region" description="Helical" evidence="2">
    <location>
        <begin position="523"/>
        <end position="545"/>
    </location>
</feature>
<feature type="transmembrane region" description="Helical" evidence="2">
    <location>
        <begin position="237"/>
        <end position="260"/>
    </location>
</feature>
<feature type="transmembrane region" description="Helical" evidence="2">
    <location>
        <begin position="455"/>
        <end position="475"/>
    </location>
</feature>
<dbReference type="Pfam" id="PF22085">
    <property type="entry name" value="NorB_cytochrome_c-like"/>
    <property type="match status" value="1"/>
</dbReference>
<name>A0A8J8BCJ7_9ACTN</name>
<keyword evidence="2" id="KW-1133">Transmembrane helix</keyword>
<gene>
    <name evidence="4" type="ORF">KGA66_11090</name>
</gene>
<feature type="transmembrane region" description="Helical" evidence="2">
    <location>
        <begin position="376"/>
        <end position="403"/>
    </location>
</feature>
<dbReference type="Pfam" id="PF00115">
    <property type="entry name" value="COX1"/>
    <property type="match status" value="1"/>
</dbReference>
<feature type="transmembrane region" description="Helical" evidence="2">
    <location>
        <begin position="678"/>
        <end position="696"/>
    </location>
</feature>
<sequence>MALSEPATGDQFGTPASDRPPGAKQPRMIAKGWVQASILVTVAGFLVLGLLAMLTYQFQPPIPDRVVTPSGKVLFTGEQIRKGQETFLRNGLMEYGSIFGQGAYLGPDFTADYLNRAATSVQDQYSREGLRDPHGRTVADFRTNRYDEKSGTLVWTEAQAVAFQQIRTHYAELLGSPKGENGVRPSAITDPADIFDLTAYFGWTAWSAAADRPDTDYSYTNNWPSERLVDNVPTGHVVLWSVLSLIFLLAGAGAIFAAFGRWNFLGWHHRDHRELRFHAPDKVKLTPAQRATAGFFLAMAALFLVQTLVGALTEHYRADLSSFFGIPMDRWLPYNLTRTWHEQLAIFWVVTSFLAIGIFLTPLISRGWEPRRQALLTRVLLGALVVVVVGSLLGEMAGMRGWLGSLWKEFGDQGWAYIDLGKVWQVLLVVGLALWTFILFRGLRKRLRTESVANMPWLFFLAALALPAFYAVGLITNPDSEFTAGDFWRFIVVHLWVEDFMELFTTATVAYLFVLLGVVRERVALTVIYLDIVLYSAGGIIGTMHHLYFQGAPAEHLALGATFSALEVVPLLFLTVEAWSFLQLGARRRSGSSTPFPHRWAVMFLAAVGFWNFLGAGIDGFLINLPIVSYYEIGTGLTANHAHAAMMGVYGMLAVGFAVFALRYLIPEERWSDRWPRLSFWLLNIGLLWMSFASMLPQGALQLYKVVQSGYADARSLGYLQGNTNSFFEWLRLPGDVVFIAGVLPLLWMTWLGVRYRTKAVRSAADPEEVLLFTEIVQDDPAAGAEPDAEPVTA</sequence>
<feature type="transmembrane region" description="Helical" evidence="2">
    <location>
        <begin position="423"/>
        <end position="443"/>
    </location>
</feature>
<dbReference type="Gene3D" id="1.20.210.10">
    <property type="entry name" value="Cytochrome c oxidase-like, subunit I domain"/>
    <property type="match status" value="1"/>
</dbReference>
<evidence type="ECO:0000256" key="1">
    <source>
        <dbReference type="SAM" id="MobiDB-lite"/>
    </source>
</evidence>
<keyword evidence="5" id="KW-1185">Reference proteome</keyword>
<dbReference type="GO" id="GO:0016020">
    <property type="term" value="C:membrane"/>
    <property type="evidence" value="ECO:0007669"/>
    <property type="project" value="InterPro"/>
</dbReference>
<feature type="transmembrane region" description="Helical" evidence="2">
    <location>
        <begin position="487"/>
        <end position="516"/>
    </location>
</feature>
<organism evidence="4 5">
    <name type="scientific">Actinocrinis puniceicyclus</name>
    <dbReference type="NCBI Taxonomy" id="977794"/>
    <lineage>
        <taxon>Bacteria</taxon>
        <taxon>Bacillati</taxon>
        <taxon>Actinomycetota</taxon>
        <taxon>Actinomycetes</taxon>
        <taxon>Catenulisporales</taxon>
        <taxon>Actinospicaceae</taxon>
        <taxon>Actinocrinis</taxon>
    </lineage>
</organism>
<reference evidence="4" key="1">
    <citation type="submission" date="2021-04" db="EMBL/GenBank/DDBJ databases">
        <title>Genome based classification of Actinospica acidithermotolerans sp. nov., an actinobacterium isolated from an Indonesian hot spring.</title>
        <authorList>
            <person name="Kusuma A.B."/>
            <person name="Putra K.E."/>
            <person name="Nafisah S."/>
            <person name="Loh J."/>
            <person name="Nouioui I."/>
            <person name="Goodfellow M."/>
        </authorList>
    </citation>
    <scope>NUCLEOTIDE SEQUENCE</scope>
    <source>
        <strain evidence="4">DSM 45618</strain>
    </source>
</reference>
<feature type="transmembrane region" description="Helical" evidence="2">
    <location>
        <begin position="600"/>
        <end position="623"/>
    </location>
</feature>
<comment type="caution">
    <text evidence="4">The sequence shown here is derived from an EMBL/GenBank/DDBJ whole genome shotgun (WGS) entry which is preliminary data.</text>
</comment>
<keyword evidence="2" id="KW-0812">Transmembrane</keyword>
<feature type="transmembrane region" description="Helical" evidence="2">
    <location>
        <begin position="643"/>
        <end position="666"/>
    </location>
</feature>
<dbReference type="PANTHER" id="PTHR10422">
    <property type="entry name" value="CYTOCHROME C OXIDASE SUBUNIT 1"/>
    <property type="match status" value="1"/>
</dbReference>
<dbReference type="GO" id="GO:0020037">
    <property type="term" value="F:heme binding"/>
    <property type="evidence" value="ECO:0007669"/>
    <property type="project" value="InterPro"/>
</dbReference>
<evidence type="ECO:0000313" key="5">
    <source>
        <dbReference type="Proteomes" id="UP000677913"/>
    </source>
</evidence>
<dbReference type="Proteomes" id="UP000677913">
    <property type="component" value="Unassembled WGS sequence"/>
</dbReference>
<feature type="region of interest" description="Disordered" evidence="1">
    <location>
        <begin position="1"/>
        <end position="25"/>
    </location>
</feature>
<dbReference type="AlphaFoldDB" id="A0A8J8BCJ7"/>
<dbReference type="InterPro" id="IPR036927">
    <property type="entry name" value="Cyt_c_oxase-like_su1_sf"/>
</dbReference>
<dbReference type="InterPro" id="IPR054309">
    <property type="entry name" value="NorB_cytochrome_c-like"/>
</dbReference>
<accession>A0A8J8BCJ7</accession>
<feature type="transmembrane region" description="Helical" evidence="2">
    <location>
        <begin position="291"/>
        <end position="312"/>
    </location>
</feature>
<dbReference type="GO" id="GO:0009060">
    <property type="term" value="P:aerobic respiration"/>
    <property type="evidence" value="ECO:0007669"/>
    <property type="project" value="InterPro"/>
</dbReference>
<dbReference type="GO" id="GO:0004129">
    <property type="term" value="F:cytochrome-c oxidase activity"/>
    <property type="evidence" value="ECO:0007669"/>
    <property type="project" value="InterPro"/>
</dbReference>
<protein>
    <submittedName>
        <fullName evidence="4">Cbb3-type cytochrome c oxidase subunit I</fullName>
    </submittedName>
</protein>
<proteinExistence type="predicted"/>
<evidence type="ECO:0000256" key="2">
    <source>
        <dbReference type="SAM" id="Phobius"/>
    </source>
</evidence>
<dbReference type="EMBL" id="JAGSXH010000030">
    <property type="protein sequence ID" value="MBS2963595.1"/>
    <property type="molecule type" value="Genomic_DNA"/>
</dbReference>
<feature type="transmembrane region" description="Helical" evidence="2">
    <location>
        <begin position="737"/>
        <end position="754"/>
    </location>
</feature>
<evidence type="ECO:0000313" key="4">
    <source>
        <dbReference type="EMBL" id="MBS2963595.1"/>
    </source>
</evidence>
<feature type="domain" description="Nitric oxide reductase subunit B cytochrome c-like" evidence="3">
    <location>
        <begin position="63"/>
        <end position="224"/>
    </location>
</feature>
<feature type="transmembrane region" description="Helical" evidence="2">
    <location>
        <begin position="345"/>
        <end position="364"/>
    </location>
</feature>
<dbReference type="PANTHER" id="PTHR10422:SF38">
    <property type="entry name" value="CYTOCHROME B SUBUNIT OF NITRIC OXIDE REDUCTASE"/>
    <property type="match status" value="1"/>
</dbReference>